<gene>
    <name evidence="4" type="ORF">GPM918_LOCUS6126</name>
    <name evidence="5" type="ORF">SRO942_LOCUS6126</name>
</gene>
<dbReference type="PANTHER" id="PTHR12482">
    <property type="entry name" value="LIPASE ROG1-RELATED-RELATED"/>
    <property type="match status" value="1"/>
</dbReference>
<feature type="compositionally biased region" description="Basic residues" evidence="2">
    <location>
        <begin position="505"/>
        <end position="517"/>
    </location>
</feature>
<dbReference type="PANTHER" id="PTHR12482:SF5">
    <property type="entry name" value="DUF676 DOMAIN-CONTAINING PROTEIN"/>
    <property type="match status" value="1"/>
</dbReference>
<dbReference type="Pfam" id="PF05057">
    <property type="entry name" value="DUF676"/>
    <property type="match status" value="1"/>
</dbReference>
<evidence type="ECO:0000256" key="2">
    <source>
        <dbReference type="SAM" id="MobiDB-lite"/>
    </source>
</evidence>
<dbReference type="InterPro" id="IPR044294">
    <property type="entry name" value="Lipase-like"/>
</dbReference>
<dbReference type="AlphaFoldDB" id="A0A813WJE3"/>
<dbReference type="OrthoDB" id="273452at2759"/>
<evidence type="ECO:0000256" key="1">
    <source>
        <dbReference type="ARBA" id="ARBA00007949"/>
    </source>
</evidence>
<dbReference type="InterPro" id="IPR007751">
    <property type="entry name" value="DUF676_lipase-like"/>
</dbReference>
<dbReference type="EMBL" id="CAJNOQ010000930">
    <property type="protein sequence ID" value="CAF0852081.1"/>
    <property type="molecule type" value="Genomic_DNA"/>
</dbReference>
<keyword evidence="6" id="KW-1185">Reference proteome</keyword>
<dbReference type="Proteomes" id="UP000681722">
    <property type="component" value="Unassembled WGS sequence"/>
</dbReference>
<feature type="region of interest" description="Disordered" evidence="2">
    <location>
        <begin position="690"/>
        <end position="714"/>
    </location>
</feature>
<sequence>MNLKETTHSNEEVILDDQINFKLSVIVDAQNIIECFNKFEMQLLVELYFIERDFSPDKLSVMQQLCSRCYKLHFNPLTGLHVHVPIIFDYFHLSAVLMTIHGSLLCLIPPYVFDRPNAQRSSLFSFLFGQDLSQIVNDNVNPALLDRAYTLHNNICEILLSSYETLQDFYEKMLEKLPDNEQKPSHVHQNCQQKRNNLCEKLRGTEDVHTIDNLAHAHIAQCSAENIMLWCQFIQLFSLSDLPALSLAKEYHFKRARRFSEGFFLRETSRLNLLTNESDSFNDLHEIVRNSPYYCRLPPLPIECVELDGVPDTLPIIIEEIYSPILQQQSAVKNNMNKSVSTAVQNNSKARPNLALCLRGNADDTITTPPTSPYSSLPLSSARTVTTPKIVNTSFTSSPLTTNVVPSSFSSSSTPDRRAATLTPTPSVSTPLVRHGSTAKALLSFRSQTPTTNPIIPFSDDPSIQLTAYRKVADSSPQQEQQPQTSSPSSVLSTYQSDSDLNRRTNSKLKTRLHKYASRYSLPNVPFERTTNGNLTPTSASINDSPTPRFLLSADENDVSQQKQNNNIDDNVFDQSAAATFGDSSFKSKVLQASFRGKMNTINRQRFGSDSSTTPIRRQQNGQTLPNNSNRKSRQLFLSATYEKPITDINDITTTMENENNDIVRPIPSSLDSMLNLTLRLEQSALNSVRAASSKTDNDYHRRHTVSTPNDLNQYHENYRRSDVPNDPLLINGLTSDENTLNLMEQAHDEVIKKNKKNPQQQSSNVATIDDKNGRSIVTTETQQEKEKRMSKHLNVAITNNNGRLTSASPNSQIEYFVFKQKLKDSIVSRFNGVLYSDCSSIVSNTPYFYSELVPLDENGVHLIICVHGLDGNSGDLRLIKTYLELCLPSSRLDFLMSSSNHNTTFDDIDIMVGNLINEIDTHIERFGIKAQRISFVGHSLGNLVVRAAVANPRFERYRPMLYTYLSLSGPHLGTLFNSSGLVNMGMWLMQKWKKSCSLSQMSFKDHVDPKQTYLYKLSKKPCLEYFKNILLIASPQDRYVPFHSARIEVCKAALKDTVYGSIYVEMISNLLEPIIKNSSINFVRYNAFHNIQSGTNNLIGRAAHIAILDSELFVEKLVLVSAAKYFK</sequence>
<dbReference type="Pfam" id="PF12394">
    <property type="entry name" value="DUF3657"/>
    <property type="match status" value="1"/>
</dbReference>
<feature type="region of interest" description="Disordered" evidence="2">
    <location>
        <begin position="401"/>
        <end position="433"/>
    </location>
</feature>
<protein>
    <recommendedName>
        <fullName evidence="3">DUF676 domain-containing protein</fullName>
    </recommendedName>
</protein>
<organism evidence="4 6">
    <name type="scientific">Didymodactylos carnosus</name>
    <dbReference type="NCBI Taxonomy" id="1234261"/>
    <lineage>
        <taxon>Eukaryota</taxon>
        <taxon>Metazoa</taxon>
        <taxon>Spiralia</taxon>
        <taxon>Gnathifera</taxon>
        <taxon>Rotifera</taxon>
        <taxon>Eurotatoria</taxon>
        <taxon>Bdelloidea</taxon>
        <taxon>Philodinida</taxon>
        <taxon>Philodinidae</taxon>
        <taxon>Didymodactylos</taxon>
    </lineage>
</organism>
<feature type="compositionally biased region" description="Polar residues" evidence="2">
    <location>
        <begin position="529"/>
        <end position="546"/>
    </location>
</feature>
<comment type="caution">
    <text evidence="4">The sequence shown here is derived from an EMBL/GenBank/DDBJ whole genome shotgun (WGS) entry which is preliminary data.</text>
</comment>
<evidence type="ECO:0000259" key="3">
    <source>
        <dbReference type="Pfam" id="PF05057"/>
    </source>
</evidence>
<dbReference type="SUPFAM" id="SSF53474">
    <property type="entry name" value="alpha/beta-Hydrolases"/>
    <property type="match status" value="1"/>
</dbReference>
<dbReference type="EMBL" id="CAJOBC010000930">
    <property type="protein sequence ID" value="CAF3639682.1"/>
    <property type="molecule type" value="Genomic_DNA"/>
</dbReference>
<comment type="similarity">
    <text evidence="1">Belongs to the FAM135 family.</text>
</comment>
<reference evidence="4" key="1">
    <citation type="submission" date="2021-02" db="EMBL/GenBank/DDBJ databases">
        <authorList>
            <person name="Nowell W R."/>
        </authorList>
    </citation>
    <scope>NUCLEOTIDE SEQUENCE</scope>
</reference>
<proteinExistence type="inferred from homology"/>
<dbReference type="Proteomes" id="UP000663829">
    <property type="component" value="Unassembled WGS sequence"/>
</dbReference>
<feature type="region of interest" description="Disordered" evidence="2">
    <location>
        <begin position="754"/>
        <end position="789"/>
    </location>
</feature>
<feature type="region of interest" description="Disordered" evidence="2">
    <location>
        <begin position="471"/>
        <end position="548"/>
    </location>
</feature>
<evidence type="ECO:0000313" key="6">
    <source>
        <dbReference type="Proteomes" id="UP000663829"/>
    </source>
</evidence>
<dbReference type="InterPro" id="IPR022122">
    <property type="entry name" value="DUF3657"/>
</dbReference>
<feature type="compositionally biased region" description="Low complexity" evidence="2">
    <location>
        <begin position="420"/>
        <end position="433"/>
    </location>
</feature>
<feature type="compositionally biased region" description="Low complexity" evidence="2">
    <location>
        <begin position="475"/>
        <end position="497"/>
    </location>
</feature>
<name>A0A813WJE3_9BILA</name>
<accession>A0A813WJE3</accession>
<dbReference type="Gene3D" id="3.40.50.1820">
    <property type="entry name" value="alpha/beta hydrolase"/>
    <property type="match status" value="1"/>
</dbReference>
<evidence type="ECO:0000313" key="5">
    <source>
        <dbReference type="EMBL" id="CAF3639682.1"/>
    </source>
</evidence>
<feature type="region of interest" description="Disordered" evidence="2">
    <location>
        <begin position="601"/>
        <end position="632"/>
    </location>
</feature>
<dbReference type="InterPro" id="IPR029058">
    <property type="entry name" value="AB_hydrolase_fold"/>
</dbReference>
<evidence type="ECO:0000313" key="4">
    <source>
        <dbReference type="EMBL" id="CAF0852081.1"/>
    </source>
</evidence>
<feature type="domain" description="DUF676" evidence="3">
    <location>
        <begin position="858"/>
        <end position="1052"/>
    </location>
</feature>
<feature type="compositionally biased region" description="Polar residues" evidence="2">
    <location>
        <begin position="601"/>
        <end position="630"/>
    </location>
</feature>